<dbReference type="PANTHER" id="PTHR43610">
    <property type="entry name" value="BLL6696 PROTEIN"/>
    <property type="match status" value="1"/>
</dbReference>
<dbReference type="Pfam" id="PF13302">
    <property type="entry name" value="Acetyltransf_3"/>
    <property type="match status" value="1"/>
</dbReference>
<dbReference type="Proteomes" id="UP001500886">
    <property type="component" value="Unassembled WGS sequence"/>
</dbReference>
<sequence>MNLTMTAGAAPVGSRRAPAAVPAGGWFDRPVLAGFRVRLEPLSPLHADGLLEAGDDPQVWRWLPVRRPSNPVAMRAYVAELLGRYRDGLAVPWAQIDVRTGRVAGVTAFRDLAPGDRGLHIGHTWLGAHFQRTGINTEAKLMLLERAFDVLGAIRVSWTAHPENQQTLRAIERLGARRDGVLRQHRIMPDGTYRDTVVYSLIHSEWPAARDALRARLRRGSAGAP</sequence>
<evidence type="ECO:0000259" key="1">
    <source>
        <dbReference type="PROSITE" id="PS51186"/>
    </source>
</evidence>
<reference evidence="2 3" key="1">
    <citation type="journal article" date="2019" name="Int. J. Syst. Evol. Microbiol.">
        <title>The Global Catalogue of Microorganisms (GCM) 10K type strain sequencing project: providing services to taxonomists for standard genome sequencing and annotation.</title>
        <authorList>
            <consortium name="The Broad Institute Genomics Platform"/>
            <consortium name="The Broad Institute Genome Sequencing Center for Infectious Disease"/>
            <person name="Wu L."/>
            <person name="Ma J."/>
        </authorList>
    </citation>
    <scope>NUCLEOTIDE SEQUENCE [LARGE SCALE GENOMIC DNA]</scope>
    <source>
        <strain evidence="2 3">JCM 4542</strain>
    </source>
</reference>
<dbReference type="SUPFAM" id="SSF55729">
    <property type="entry name" value="Acyl-CoA N-acyltransferases (Nat)"/>
    <property type="match status" value="1"/>
</dbReference>
<dbReference type="PROSITE" id="PS51186">
    <property type="entry name" value="GNAT"/>
    <property type="match status" value="1"/>
</dbReference>
<evidence type="ECO:0000313" key="2">
    <source>
        <dbReference type="EMBL" id="GAA2714165.1"/>
    </source>
</evidence>
<dbReference type="PANTHER" id="PTHR43610:SF1">
    <property type="entry name" value="N-ACETYLTRANSFERASE DOMAIN-CONTAINING PROTEIN"/>
    <property type="match status" value="1"/>
</dbReference>
<protein>
    <submittedName>
        <fullName evidence="2">GNAT family protein</fullName>
    </submittedName>
</protein>
<dbReference type="RefSeq" id="WP_344434662.1">
    <property type="nucleotide sequence ID" value="NZ_BAAASL010000007.1"/>
</dbReference>
<name>A0ABN3TPT7_9ACTN</name>
<dbReference type="InterPro" id="IPR000182">
    <property type="entry name" value="GNAT_dom"/>
</dbReference>
<dbReference type="EMBL" id="BAAASL010000007">
    <property type="protein sequence ID" value="GAA2714165.1"/>
    <property type="molecule type" value="Genomic_DNA"/>
</dbReference>
<dbReference type="InterPro" id="IPR016181">
    <property type="entry name" value="Acyl_CoA_acyltransferase"/>
</dbReference>
<keyword evidence="3" id="KW-1185">Reference proteome</keyword>
<evidence type="ECO:0000313" key="3">
    <source>
        <dbReference type="Proteomes" id="UP001500886"/>
    </source>
</evidence>
<dbReference type="Gene3D" id="3.40.630.30">
    <property type="match status" value="1"/>
</dbReference>
<gene>
    <name evidence="2" type="ORF">GCM10010315_20870</name>
</gene>
<accession>A0ABN3TPT7</accession>
<comment type="caution">
    <text evidence="2">The sequence shown here is derived from an EMBL/GenBank/DDBJ whole genome shotgun (WGS) entry which is preliminary data.</text>
</comment>
<feature type="domain" description="N-acetyltransferase" evidence="1">
    <location>
        <begin position="37"/>
        <end position="198"/>
    </location>
</feature>
<organism evidence="2 3">
    <name type="scientific">Streptomyces luteosporeus</name>
    <dbReference type="NCBI Taxonomy" id="173856"/>
    <lineage>
        <taxon>Bacteria</taxon>
        <taxon>Bacillati</taxon>
        <taxon>Actinomycetota</taxon>
        <taxon>Actinomycetes</taxon>
        <taxon>Kitasatosporales</taxon>
        <taxon>Streptomycetaceae</taxon>
        <taxon>Streptomyces</taxon>
    </lineage>
</organism>
<proteinExistence type="predicted"/>